<dbReference type="RefSeq" id="XP_029764755.1">
    <property type="nucleotide sequence ID" value="XM_029904675.1"/>
</dbReference>
<evidence type="ECO:0000313" key="1">
    <source>
        <dbReference type="EMBL" id="KEQ88568.1"/>
    </source>
</evidence>
<evidence type="ECO:0000313" key="2">
    <source>
        <dbReference type="Proteomes" id="UP000030706"/>
    </source>
</evidence>
<proteinExistence type="predicted"/>
<name>A0A074XSJ7_AURPU</name>
<organism evidence="1 2">
    <name type="scientific">Aureobasidium pullulans EXF-150</name>
    <dbReference type="NCBI Taxonomy" id="1043002"/>
    <lineage>
        <taxon>Eukaryota</taxon>
        <taxon>Fungi</taxon>
        <taxon>Dikarya</taxon>
        <taxon>Ascomycota</taxon>
        <taxon>Pezizomycotina</taxon>
        <taxon>Dothideomycetes</taxon>
        <taxon>Dothideomycetidae</taxon>
        <taxon>Dothideales</taxon>
        <taxon>Saccotheciaceae</taxon>
        <taxon>Aureobasidium</taxon>
    </lineage>
</organism>
<protein>
    <submittedName>
        <fullName evidence="1">Uncharacterized protein</fullName>
    </submittedName>
</protein>
<dbReference type="GeneID" id="40746981"/>
<accession>A0A074XSJ7</accession>
<dbReference type="EMBL" id="KL584975">
    <property type="protein sequence ID" value="KEQ88568.1"/>
    <property type="molecule type" value="Genomic_DNA"/>
</dbReference>
<gene>
    <name evidence="1" type="ORF">M438DRAFT_342144</name>
</gene>
<dbReference type="Proteomes" id="UP000030706">
    <property type="component" value="Unassembled WGS sequence"/>
</dbReference>
<keyword evidence="2" id="KW-1185">Reference proteome</keyword>
<dbReference type="AlphaFoldDB" id="A0A074XSJ7"/>
<reference evidence="1 2" key="1">
    <citation type="journal article" date="2014" name="BMC Genomics">
        <title>Genome sequencing of four Aureobasidium pullulans varieties: biotechnological potential, stress tolerance, and description of new species.</title>
        <authorList>
            <person name="Gostin Ar C."/>
            <person name="Ohm R.A."/>
            <person name="Kogej T."/>
            <person name="Sonjak S."/>
            <person name="Turk M."/>
            <person name="Zajc J."/>
            <person name="Zalar P."/>
            <person name="Grube M."/>
            <person name="Sun H."/>
            <person name="Han J."/>
            <person name="Sharma A."/>
            <person name="Chiniquy J."/>
            <person name="Ngan C.Y."/>
            <person name="Lipzen A."/>
            <person name="Barry K."/>
            <person name="Grigoriev I.V."/>
            <person name="Gunde-Cimerman N."/>
        </authorList>
    </citation>
    <scope>NUCLEOTIDE SEQUENCE [LARGE SCALE GENOMIC DNA]</scope>
    <source>
        <strain evidence="1 2">EXF-150</strain>
    </source>
</reference>
<sequence>MSAPARFQNELAYRSRLPPPYTTHHWGDAGNGLPYASHALSPPQYFAHTHCLARPLSSVKEKAGWPWAFQRYDQRS</sequence>
<dbReference type="HOGENOM" id="CLU_2654085_0_0_1"/>